<dbReference type="AlphaFoldDB" id="A0A1B8Y1D7"/>
<gene>
    <name evidence="2" type="ORF">XENTR_v90027924mg</name>
</gene>
<keyword evidence="1" id="KW-0472">Membrane</keyword>
<reference evidence="2" key="2">
    <citation type="journal article" date="2010" name="Science">
        <title>The genome of the Western clawed frog Xenopus tropicalis.</title>
        <authorList>
            <person name="Hellsten U."/>
            <person name="Harland R.M."/>
            <person name="Gilchrist M.J."/>
            <person name="Hendrix D."/>
            <person name="Jurka J."/>
            <person name="Kapitonov V."/>
            <person name="Ovcharenko I."/>
            <person name="Putnam N.H."/>
            <person name="Shu S."/>
            <person name="Taher L."/>
            <person name="Blitz I.L."/>
            <person name="Blumberg B."/>
            <person name="Dichmann D.S."/>
            <person name="Dubchak I."/>
            <person name="Amaya E."/>
            <person name="Detter J.C."/>
            <person name="Fletcher R."/>
            <person name="Gerhard D.S."/>
            <person name="Goodstein D."/>
            <person name="Graves T."/>
            <person name="Grigoriev I.V."/>
            <person name="Grimwood J."/>
            <person name="Kawashima T."/>
            <person name="Lindquist E."/>
            <person name="Lucas S.M."/>
            <person name="Mead P.E."/>
            <person name="Mitros T."/>
            <person name="Ogino H."/>
            <person name="Ohta Y."/>
            <person name="Poliakov A.V."/>
            <person name="Pollet N."/>
            <person name="Robert J."/>
            <person name="Salamov A."/>
            <person name="Sater A.K."/>
            <person name="Schmutz J."/>
            <person name="Terry A."/>
            <person name="Vize P.D."/>
            <person name="Warren W.C."/>
            <person name="Wells D."/>
            <person name="Wills A."/>
            <person name="Wilson R.K."/>
            <person name="Zimmerman L.B."/>
            <person name="Zorn A.M."/>
            <person name="Grainger R."/>
            <person name="Grammer T."/>
            <person name="Khokha M.K."/>
            <person name="Richardson P.M."/>
            <person name="Rokhsar D.S."/>
        </authorList>
    </citation>
    <scope>NUCLEOTIDE SEQUENCE [LARGE SCALE GENOMIC DNA]</scope>
    <source>
        <strain evidence="2">Nigerian</strain>
    </source>
</reference>
<keyword evidence="1" id="KW-0812">Transmembrane</keyword>
<organism evidence="2">
    <name type="scientific">Xenopus tropicalis</name>
    <name type="common">Western clawed frog</name>
    <name type="synonym">Silurana tropicalis</name>
    <dbReference type="NCBI Taxonomy" id="8364"/>
    <lineage>
        <taxon>Eukaryota</taxon>
        <taxon>Metazoa</taxon>
        <taxon>Chordata</taxon>
        <taxon>Craniata</taxon>
        <taxon>Vertebrata</taxon>
        <taxon>Euteleostomi</taxon>
        <taxon>Amphibia</taxon>
        <taxon>Batrachia</taxon>
        <taxon>Anura</taxon>
        <taxon>Pipoidea</taxon>
        <taxon>Pipidae</taxon>
        <taxon>Xenopodinae</taxon>
        <taxon>Xenopus</taxon>
        <taxon>Silurana</taxon>
    </lineage>
</organism>
<evidence type="ECO:0000313" key="2">
    <source>
        <dbReference type="EMBL" id="OCA16757.1"/>
    </source>
</evidence>
<protein>
    <submittedName>
        <fullName evidence="2">Uncharacterized protein</fullName>
    </submittedName>
</protein>
<feature type="transmembrane region" description="Helical" evidence="1">
    <location>
        <begin position="42"/>
        <end position="63"/>
    </location>
</feature>
<keyword evidence="1" id="KW-1133">Transmembrane helix</keyword>
<accession>A0A1B8Y1D7</accession>
<dbReference type="EMBL" id="KV460567">
    <property type="protein sequence ID" value="OCA16757.1"/>
    <property type="molecule type" value="Genomic_DNA"/>
</dbReference>
<feature type="transmembrane region" description="Helical" evidence="1">
    <location>
        <begin position="12"/>
        <end position="36"/>
    </location>
</feature>
<evidence type="ECO:0000256" key="1">
    <source>
        <dbReference type="SAM" id="Phobius"/>
    </source>
</evidence>
<sequence>MASIMGGGMASIMGGGMASIMGGGMASIMGGGMASIMGGGMASIMGGGMASIMGGGMASIMGGGMASKIGGGMGSIMGGGMTSNMAAGAKEISGVFFRPTYVMQNLYFYRLTPSQYDHEPRLWRRGARGKLQDLLSKSQRCNEHNPTFIPRRPATHPTNILQLAPAQKQKATRRQNAGSCFILCSRCWQGSGWPCPERYIQGAHSPR</sequence>
<reference evidence="2" key="1">
    <citation type="submission" date="2009-11" db="EMBL/GenBank/DDBJ databases">
        <authorList>
            <consortium name="US DOE Joint Genome Institute (JGI-PGF)"/>
            <person name="Ottilar R."/>
            <person name="Schmutz J."/>
            <person name="Salamov A."/>
            <person name="Cheng J.F."/>
            <person name="Lucas S."/>
            <person name="Pitluck S."/>
            <person name="Gundlach H."/>
            <person name="Guo Y."/>
            <person name="Haberer G."/>
            <person name="Nasrallah J."/>
            <person name="Mayer K.F.X."/>
            <person name="van de Peer Y."/>
            <person name="Weigel D."/>
            <person name="Grigoriev I.V."/>
        </authorList>
    </citation>
    <scope>NUCLEOTIDE SEQUENCE</scope>
    <source>
        <strain evidence="2">Nigerian</strain>
    </source>
</reference>
<proteinExistence type="predicted"/>
<name>A0A1B8Y1D7_XENTR</name>
<reference evidence="2" key="3">
    <citation type="submission" date="2016-05" db="EMBL/GenBank/DDBJ databases">
        <title>WGS assembly of Xenopus tropicalis.</title>
        <authorList>
            <person name="Sessions A."/>
            <person name="Jenkins J."/>
            <person name="Mitros T."/>
            <person name="Lyons J.T."/>
            <person name="Dichmann D.S."/>
            <person name="Robert J."/>
            <person name="Harland R.M."/>
            <person name="Rokhsar D.S."/>
        </authorList>
    </citation>
    <scope>NUCLEOTIDE SEQUENCE</scope>
    <source>
        <strain evidence="2">Nigerian</strain>
    </source>
</reference>